<protein>
    <submittedName>
        <fullName evidence="1">Uncharacterized protein</fullName>
    </submittedName>
</protein>
<comment type="caution">
    <text evidence="1">The sequence shown here is derived from an EMBL/GenBank/DDBJ whole genome shotgun (WGS) entry which is preliminary data.</text>
</comment>
<name>A0A5N5SR61_9CRUS</name>
<evidence type="ECO:0000313" key="1">
    <source>
        <dbReference type="EMBL" id="KAB7496621.1"/>
    </source>
</evidence>
<keyword evidence="2" id="KW-1185">Reference proteome</keyword>
<sequence length="198" mass="22434">MQISVCVLDDCSLGRILLKLFLALCAIGPRKIQKFRIRIHEYGINLKSLRILILQMKFSAEILLTVLMGSLLLLSTNLGSMWCVYHASTCERNLGCCCSYTKSCYIYVNSTVTNYIAAEALCNTFDRLSEACGHSISSLPTYFFAKGQGLLDCPHIHITTSEFALLIETRYFVSIEINFNFKVSEIQEVTLEYEVQRL</sequence>
<evidence type="ECO:0000313" key="2">
    <source>
        <dbReference type="Proteomes" id="UP000326759"/>
    </source>
</evidence>
<organism evidence="1 2">
    <name type="scientific">Armadillidium nasatum</name>
    <dbReference type="NCBI Taxonomy" id="96803"/>
    <lineage>
        <taxon>Eukaryota</taxon>
        <taxon>Metazoa</taxon>
        <taxon>Ecdysozoa</taxon>
        <taxon>Arthropoda</taxon>
        <taxon>Crustacea</taxon>
        <taxon>Multicrustacea</taxon>
        <taxon>Malacostraca</taxon>
        <taxon>Eumalacostraca</taxon>
        <taxon>Peracarida</taxon>
        <taxon>Isopoda</taxon>
        <taxon>Oniscidea</taxon>
        <taxon>Crinocheta</taxon>
        <taxon>Armadillidiidae</taxon>
        <taxon>Armadillidium</taxon>
    </lineage>
</organism>
<proteinExistence type="predicted"/>
<dbReference type="OrthoDB" id="10604582at2759"/>
<gene>
    <name evidence="1" type="ORF">Anas_10170</name>
</gene>
<dbReference type="EMBL" id="SEYY01021183">
    <property type="protein sequence ID" value="KAB7496621.1"/>
    <property type="molecule type" value="Genomic_DNA"/>
</dbReference>
<reference evidence="1 2" key="1">
    <citation type="journal article" date="2019" name="PLoS Biol.">
        <title>Sex chromosomes control vertical transmission of feminizing Wolbachia symbionts in an isopod.</title>
        <authorList>
            <person name="Becking T."/>
            <person name="Chebbi M.A."/>
            <person name="Giraud I."/>
            <person name="Moumen B."/>
            <person name="Laverre T."/>
            <person name="Caubet Y."/>
            <person name="Peccoud J."/>
            <person name="Gilbert C."/>
            <person name="Cordaux R."/>
        </authorList>
    </citation>
    <scope>NUCLEOTIDE SEQUENCE [LARGE SCALE GENOMIC DNA]</scope>
    <source>
        <strain evidence="1">ANa2</strain>
        <tissue evidence="1">Whole body excluding digestive tract and cuticle</tissue>
    </source>
</reference>
<dbReference type="AlphaFoldDB" id="A0A5N5SR61"/>
<accession>A0A5N5SR61</accession>
<dbReference type="Proteomes" id="UP000326759">
    <property type="component" value="Unassembled WGS sequence"/>
</dbReference>